<accession>A0AAD8FKZ3</accession>
<dbReference type="GO" id="GO:0080025">
    <property type="term" value="F:phosphatidylinositol-3,5-bisphosphate binding"/>
    <property type="evidence" value="ECO:0007669"/>
    <property type="project" value="TreeGrafter"/>
</dbReference>
<feature type="region of interest" description="Disordered" evidence="2">
    <location>
        <begin position="1"/>
        <end position="203"/>
    </location>
</feature>
<dbReference type="GO" id="GO:0043325">
    <property type="term" value="F:phosphatidylinositol-3,4-bisphosphate binding"/>
    <property type="evidence" value="ECO:0007669"/>
    <property type="project" value="TreeGrafter"/>
</dbReference>
<proteinExistence type="predicted"/>
<dbReference type="Gene3D" id="1.20.58.60">
    <property type="match status" value="2"/>
</dbReference>
<feature type="compositionally biased region" description="Low complexity" evidence="2">
    <location>
        <begin position="124"/>
        <end position="135"/>
    </location>
</feature>
<dbReference type="CDD" id="cd00176">
    <property type="entry name" value="SPEC"/>
    <property type="match status" value="1"/>
</dbReference>
<feature type="compositionally biased region" description="Basic and acidic residues" evidence="2">
    <location>
        <begin position="990"/>
        <end position="1005"/>
    </location>
</feature>
<feature type="compositionally biased region" description="Polar residues" evidence="2">
    <location>
        <begin position="57"/>
        <end position="85"/>
    </location>
</feature>
<dbReference type="EMBL" id="JASAOG010000008">
    <property type="protein sequence ID" value="KAK0067326.1"/>
    <property type="molecule type" value="Genomic_DNA"/>
</dbReference>
<dbReference type="InterPro" id="IPR056804">
    <property type="entry name" value="Spectrin_SESTD1"/>
</dbReference>
<feature type="compositionally biased region" description="Basic and acidic residues" evidence="2">
    <location>
        <begin position="1012"/>
        <end position="1021"/>
    </location>
</feature>
<dbReference type="PANTHER" id="PTHR46607">
    <property type="entry name" value="SEC14 DOMAIN AND SPECTRIN REPEAT-CONTAINING PROTEIN 1"/>
    <property type="match status" value="1"/>
</dbReference>
<feature type="domain" description="SESTD1-like spectrin repeats region" evidence="4">
    <location>
        <begin position="643"/>
        <end position="752"/>
    </location>
</feature>
<sequence length="1283" mass="144947">MAYQGGVTHPHNASFRSDRDQRTIPPSYGGSAPPGLPRDGGGAGSFRDARPHGPYINQGNLQDPNTSFGSQGRFSDVQDQNTSRSSIRKGPSVPARVDSRHGSLRRQQDYNSGGVALPSGIFVSNQGQGSNYQQQFENPDYYQTGQNQPSSRPGSIRSSAAYTSQQPPEYYQLQTSPKHSPRDSGYQPTPTGTLQKKDSHRMSSQIDYDGVIKKQRSFQEAQDRPTSRAGSVQSAGDGTHRSTGSSIYGLLAEGHGLNSEHLRNLLQHGSILLTGGRDTQGGPIITLPSMQNRNDPSPDELITCLKYLIQIPSEETKKKGYSVVVDTRDGSWANLGMVMSCLKQTIGGYLKQVLVLVMDFDKRFNLSRSSSSEPLFVTISLLHRYIDTKQLTSDLGGQMEYYHDMWLHTQWNYENFMKDSREVIEYLDRQEVEIQHSYDSNVRSDPPSSPLEALRKHRQFKESIKEMPVEVIRQGQELLTTLSENRLSGYSDNQGFVPTLDNLEVQKQVKRVLQYLTNKVDKLQDYLEDKDRSMNSSIQYEEWKRNIKTVINWVLGPGEKLLASQSDIGDSYESAEELRKRHEEMEIKCTDTYGQYAELRHTAEEILKEGLTAEDDLKAERDYMDTVCRSFASRLDRRRTLLITSVRFHRLAEDFSQLLDELLVVLCSDIQADTVESVEEAMKSLQDKCDACDKIAEESLNDGQSLLDEMSRPIKNAFGKDITPDYSSKIKDINKRLGDLQKRKLRCDELADVRKLKLQQFLQLRTCERDTDQAIDWINELCDVMVTEQTDLGRNSEEAEALHDQHKKFAATAEGTYDYGKGLLQAALVLRRSLRQDIEPNNEQARRLEEAWKRFSQGTSEQANRLTVCAMFFNESDKLMNEMENFITACARALSGEDNLNDAVKNLPLPKAQLGKDFDNASRMGQALIERLSMPIILSEGNEKKLAIDEEGAADMVGSHLRKLDKRMSEADQFWDEVLKAHNDPNFQTKHLERQPSERRKEKLGQKPRQRTPSERKRRSDPFGIASRRRVKPGQDGQSPTQLIPSSNDADKMNKSYDAVTLPNNGYAKDRRGLNRSYDSSPGNLQGEDALDGSPSYRSSVMDQRLRVVPTPTVRKTVQAKLQQQQQPRLDLNQGKIVATQTPTHANAAPPSELYDPLYSNQPVQPRQHKDILGLDWLSPMYNPRSSLADQLHQLILNEIMSKHVESKNNKTKVSYLHCVSPSLCLTCIVSHLLCVSPSLCLTFIVSHLYGVLPSLCLSLNVARLHCVSPLMRLIFFVSHLHC</sequence>
<dbReference type="PANTHER" id="PTHR46607:SF1">
    <property type="entry name" value="SEC14 DOMAIN AND SPECTRIN REPEAT-CONTAINING PROTEIN 1"/>
    <property type="match status" value="1"/>
</dbReference>
<organism evidence="5 6">
    <name type="scientific">Biomphalaria pfeifferi</name>
    <name type="common">Bloodfluke planorb</name>
    <name type="synonym">Freshwater snail</name>
    <dbReference type="NCBI Taxonomy" id="112525"/>
    <lineage>
        <taxon>Eukaryota</taxon>
        <taxon>Metazoa</taxon>
        <taxon>Spiralia</taxon>
        <taxon>Lophotrochozoa</taxon>
        <taxon>Mollusca</taxon>
        <taxon>Gastropoda</taxon>
        <taxon>Heterobranchia</taxon>
        <taxon>Euthyneura</taxon>
        <taxon>Panpulmonata</taxon>
        <taxon>Hygrophila</taxon>
        <taxon>Lymnaeoidea</taxon>
        <taxon>Planorbidae</taxon>
        <taxon>Biomphalaria</taxon>
    </lineage>
</organism>
<reference evidence="5" key="2">
    <citation type="submission" date="2023-04" db="EMBL/GenBank/DDBJ databases">
        <authorList>
            <person name="Bu L."/>
            <person name="Lu L."/>
            <person name="Laidemitt M.R."/>
            <person name="Zhang S.M."/>
            <person name="Mutuku M."/>
            <person name="Mkoji G."/>
            <person name="Steinauer M."/>
            <person name="Loker E.S."/>
        </authorList>
    </citation>
    <scope>NUCLEOTIDE SEQUENCE</scope>
    <source>
        <strain evidence="5">KasaAsao</strain>
        <tissue evidence="5">Whole Snail</tissue>
    </source>
</reference>
<feature type="region of interest" description="Disordered" evidence="2">
    <location>
        <begin position="216"/>
        <end position="242"/>
    </location>
</feature>
<name>A0AAD8FKZ3_BIOPF</name>
<evidence type="ECO:0000256" key="1">
    <source>
        <dbReference type="ARBA" id="ARBA00022737"/>
    </source>
</evidence>
<evidence type="ECO:0000259" key="4">
    <source>
        <dbReference type="Pfam" id="PF24915"/>
    </source>
</evidence>
<evidence type="ECO:0000256" key="2">
    <source>
        <dbReference type="SAM" id="MobiDB-lite"/>
    </source>
</evidence>
<dbReference type="GO" id="GO:0032266">
    <property type="term" value="F:phosphatidylinositol-3-phosphate binding"/>
    <property type="evidence" value="ECO:0007669"/>
    <property type="project" value="TreeGrafter"/>
</dbReference>
<dbReference type="SMART" id="SM00150">
    <property type="entry name" value="SPEC"/>
    <property type="match status" value="3"/>
</dbReference>
<dbReference type="InterPro" id="IPR018159">
    <property type="entry name" value="Spectrin/alpha-actinin"/>
</dbReference>
<keyword evidence="6" id="KW-1185">Reference proteome</keyword>
<gene>
    <name evidence="5" type="ORF">Bpfe_003424</name>
</gene>
<feature type="compositionally biased region" description="Polar residues" evidence="2">
    <location>
        <begin position="141"/>
        <end position="178"/>
    </location>
</feature>
<feature type="compositionally biased region" description="Polar residues" evidence="2">
    <location>
        <begin position="228"/>
        <end position="242"/>
    </location>
</feature>
<dbReference type="Proteomes" id="UP001233172">
    <property type="component" value="Unassembled WGS sequence"/>
</dbReference>
<evidence type="ECO:0000313" key="6">
    <source>
        <dbReference type="Proteomes" id="UP001233172"/>
    </source>
</evidence>
<reference evidence="5" key="1">
    <citation type="journal article" date="2023" name="PLoS Negl. Trop. Dis.">
        <title>A genome sequence for Biomphalaria pfeifferi, the major vector snail for the human-infecting parasite Schistosoma mansoni.</title>
        <authorList>
            <person name="Bu L."/>
            <person name="Lu L."/>
            <person name="Laidemitt M.R."/>
            <person name="Zhang S.M."/>
            <person name="Mutuku M."/>
            <person name="Mkoji G."/>
            <person name="Steinauer M."/>
            <person name="Loker E.S."/>
        </authorList>
    </citation>
    <scope>NUCLEOTIDE SEQUENCE</scope>
    <source>
        <strain evidence="5">KasaAsao</strain>
    </source>
</reference>
<keyword evidence="1" id="KW-0677">Repeat</keyword>
<dbReference type="GO" id="GO:0005546">
    <property type="term" value="F:phosphatidylinositol-4,5-bisphosphate binding"/>
    <property type="evidence" value="ECO:0007669"/>
    <property type="project" value="TreeGrafter"/>
</dbReference>
<dbReference type="GO" id="GO:0070273">
    <property type="term" value="F:phosphatidylinositol-4-phosphate binding"/>
    <property type="evidence" value="ECO:0007669"/>
    <property type="project" value="TreeGrafter"/>
</dbReference>
<dbReference type="InterPro" id="IPR058918">
    <property type="entry name" value="KALRN/TRIO-like_spectrin"/>
</dbReference>
<comment type="caution">
    <text evidence="5">The sequence shown here is derived from an EMBL/GenBank/DDBJ whole genome shotgun (WGS) entry which is preliminary data.</text>
</comment>
<protein>
    <submittedName>
        <fullName evidence="5">SEC14 domain and spectrin repeat-containing protein 1</fullName>
    </submittedName>
</protein>
<feature type="compositionally biased region" description="Polar residues" evidence="2">
    <location>
        <begin position="1036"/>
        <end position="1048"/>
    </location>
</feature>
<dbReference type="GO" id="GO:0010314">
    <property type="term" value="F:phosphatidylinositol-5-phosphate binding"/>
    <property type="evidence" value="ECO:0007669"/>
    <property type="project" value="TreeGrafter"/>
</dbReference>
<feature type="domain" description="Kalirin/TRIO-like spectrin repeats" evidence="3">
    <location>
        <begin position="416"/>
        <end position="525"/>
    </location>
</feature>
<dbReference type="Pfam" id="PF23323">
    <property type="entry name" value="Spectrin_6"/>
    <property type="match status" value="1"/>
</dbReference>
<evidence type="ECO:0000259" key="3">
    <source>
        <dbReference type="Pfam" id="PF23323"/>
    </source>
</evidence>
<evidence type="ECO:0000313" key="5">
    <source>
        <dbReference type="EMBL" id="KAK0067326.1"/>
    </source>
</evidence>
<dbReference type="SUPFAM" id="SSF46966">
    <property type="entry name" value="Spectrin repeat"/>
    <property type="match status" value="2"/>
</dbReference>
<dbReference type="Pfam" id="PF24915">
    <property type="entry name" value="Spectrin_SESTD1"/>
    <property type="match status" value="1"/>
</dbReference>
<feature type="region of interest" description="Disordered" evidence="2">
    <location>
        <begin position="981"/>
        <end position="1095"/>
    </location>
</feature>